<protein>
    <recommendedName>
        <fullName evidence="3">BrnT family toxin</fullName>
    </recommendedName>
</protein>
<dbReference type="Proteomes" id="UP001055125">
    <property type="component" value="Unassembled WGS sequence"/>
</dbReference>
<organism evidence="1 2">
    <name type="scientific">Methylobacterium iners</name>
    <dbReference type="NCBI Taxonomy" id="418707"/>
    <lineage>
        <taxon>Bacteria</taxon>
        <taxon>Pseudomonadati</taxon>
        <taxon>Pseudomonadota</taxon>
        <taxon>Alphaproteobacteria</taxon>
        <taxon>Hyphomicrobiales</taxon>
        <taxon>Methylobacteriaceae</taxon>
        <taxon>Methylobacterium</taxon>
    </lineage>
</organism>
<keyword evidence="2" id="KW-1185">Reference proteome</keyword>
<dbReference type="Gene3D" id="3.10.450.530">
    <property type="entry name" value="Ribonuclease toxin, BrnT, of type II toxin-antitoxin system"/>
    <property type="match status" value="1"/>
</dbReference>
<proteinExistence type="predicted"/>
<accession>A0ABQ4RV21</accession>
<evidence type="ECO:0000313" key="2">
    <source>
        <dbReference type="Proteomes" id="UP001055125"/>
    </source>
</evidence>
<reference evidence="1" key="1">
    <citation type="journal article" date="2021" name="Front. Microbiol.">
        <title>Comprehensive Comparative Genomics and Phenotyping of Methylobacterium Species.</title>
        <authorList>
            <person name="Alessa O."/>
            <person name="Ogura Y."/>
            <person name="Fujitani Y."/>
            <person name="Takami H."/>
            <person name="Hayashi T."/>
            <person name="Sahin N."/>
            <person name="Tani A."/>
        </authorList>
    </citation>
    <scope>NUCLEOTIDE SEQUENCE</scope>
    <source>
        <strain evidence="1">DSM 19015</strain>
    </source>
</reference>
<dbReference type="RefSeq" id="WP_238243803.1">
    <property type="nucleotide sequence ID" value="NZ_BPQP01000027.1"/>
</dbReference>
<evidence type="ECO:0008006" key="3">
    <source>
        <dbReference type="Google" id="ProtNLM"/>
    </source>
</evidence>
<reference evidence="1" key="2">
    <citation type="submission" date="2021-08" db="EMBL/GenBank/DDBJ databases">
        <authorList>
            <person name="Tani A."/>
            <person name="Ola A."/>
            <person name="Ogura Y."/>
            <person name="Katsura K."/>
            <person name="Hayashi T."/>
        </authorList>
    </citation>
    <scope>NUCLEOTIDE SEQUENCE</scope>
    <source>
        <strain evidence="1">DSM 19015</strain>
    </source>
</reference>
<comment type="caution">
    <text evidence="1">The sequence shown here is derived from an EMBL/GenBank/DDBJ whole genome shotgun (WGS) entry which is preliminary data.</text>
</comment>
<gene>
    <name evidence="1" type="ORF">OCOJLMKI_1839</name>
</gene>
<dbReference type="InterPro" id="IPR038573">
    <property type="entry name" value="BrnT_sf"/>
</dbReference>
<dbReference type="Pfam" id="PF04365">
    <property type="entry name" value="BrnT_toxin"/>
    <property type="match status" value="1"/>
</dbReference>
<sequence length="94" mass="11180">MGFQWDPEKDAANQAKHLLGFRQAAEIFRAFRIVREDTRRDYGERRFIALGVCEDVMVRVVYTLRGGDVRIISAWKASRHEWEIYARAREHREV</sequence>
<name>A0ABQ4RV21_9HYPH</name>
<dbReference type="EMBL" id="BPQP01000027">
    <property type="protein sequence ID" value="GJD94636.1"/>
    <property type="molecule type" value="Genomic_DNA"/>
</dbReference>
<evidence type="ECO:0000313" key="1">
    <source>
        <dbReference type="EMBL" id="GJD94636.1"/>
    </source>
</evidence>
<dbReference type="InterPro" id="IPR007460">
    <property type="entry name" value="BrnT_toxin"/>
</dbReference>